<protein>
    <recommendedName>
        <fullName evidence="5">Ig-like domain-containing protein</fullName>
    </recommendedName>
</protein>
<evidence type="ECO:0000313" key="7">
    <source>
        <dbReference type="Proteomes" id="UP000694620"/>
    </source>
</evidence>
<dbReference type="Pfam" id="PF22705">
    <property type="entry name" value="C2-set_3"/>
    <property type="match status" value="1"/>
</dbReference>
<dbReference type="InterPro" id="IPR050504">
    <property type="entry name" value="IgSF_BTN/MOG"/>
</dbReference>
<proteinExistence type="predicted"/>
<keyword evidence="7" id="KW-1185">Reference proteome</keyword>
<evidence type="ECO:0000256" key="4">
    <source>
        <dbReference type="SAM" id="Phobius"/>
    </source>
</evidence>
<evidence type="ECO:0000259" key="5">
    <source>
        <dbReference type="PROSITE" id="PS50835"/>
    </source>
</evidence>
<evidence type="ECO:0000256" key="2">
    <source>
        <dbReference type="ARBA" id="ARBA00023136"/>
    </source>
</evidence>
<dbReference type="GO" id="GO:0009897">
    <property type="term" value="C:external side of plasma membrane"/>
    <property type="evidence" value="ECO:0007669"/>
    <property type="project" value="TreeGrafter"/>
</dbReference>
<dbReference type="GO" id="GO:0001817">
    <property type="term" value="P:regulation of cytokine production"/>
    <property type="evidence" value="ECO:0007669"/>
    <property type="project" value="TreeGrafter"/>
</dbReference>
<keyword evidence="2 4" id="KW-0472">Membrane</keyword>
<evidence type="ECO:0000256" key="3">
    <source>
        <dbReference type="ARBA" id="ARBA00023319"/>
    </source>
</evidence>
<sequence>ESLNTQDILIQWRTYEGLIVHTFVQGEDNLINQDKQFKGRTHLITSELSRGDFSLSLSDVSITDEGDCTPHITLVAGETLLIAHCCDRKLKAYYGHQIKFTCKSTGGFPKPKVYWLVNKKPLEDSSQVDTIVSTDCRAWYSVTSVLNVVVREDMSVTCTVENEKLGEKRTSPEIQCRVNHKCKYRNSQTFARLQSKDNQVYHTFVGHHFLLLLQVVLLTMMSKTCFLILFFYRVPW</sequence>
<feature type="domain" description="Ig-like" evidence="5">
    <location>
        <begin position="70"/>
        <end position="175"/>
    </location>
</feature>
<dbReference type="Gene3D" id="2.60.40.10">
    <property type="entry name" value="Immunoglobulins"/>
    <property type="match status" value="2"/>
</dbReference>
<dbReference type="GO" id="GO:0005102">
    <property type="term" value="F:signaling receptor binding"/>
    <property type="evidence" value="ECO:0007669"/>
    <property type="project" value="TreeGrafter"/>
</dbReference>
<organism evidence="6 7">
    <name type="scientific">Erpetoichthys calabaricus</name>
    <name type="common">Rope fish</name>
    <name type="synonym">Calamoichthys calabaricus</name>
    <dbReference type="NCBI Taxonomy" id="27687"/>
    <lineage>
        <taxon>Eukaryota</taxon>
        <taxon>Metazoa</taxon>
        <taxon>Chordata</taxon>
        <taxon>Craniata</taxon>
        <taxon>Vertebrata</taxon>
        <taxon>Euteleostomi</taxon>
        <taxon>Actinopterygii</taxon>
        <taxon>Polypteriformes</taxon>
        <taxon>Polypteridae</taxon>
        <taxon>Erpetoichthys</taxon>
    </lineage>
</organism>
<dbReference type="Ensembl" id="ENSECRT00000022220.1">
    <property type="protein sequence ID" value="ENSECRP00000021753.1"/>
    <property type="gene ID" value="ENSECRG00000014685.1"/>
</dbReference>
<dbReference type="InterPro" id="IPR053896">
    <property type="entry name" value="BTN3A2-like_Ig-C"/>
</dbReference>
<reference evidence="6" key="2">
    <citation type="submission" date="2025-08" db="UniProtKB">
        <authorList>
            <consortium name="Ensembl"/>
        </authorList>
    </citation>
    <scope>IDENTIFICATION</scope>
</reference>
<dbReference type="PROSITE" id="PS50835">
    <property type="entry name" value="IG_LIKE"/>
    <property type="match status" value="1"/>
</dbReference>
<keyword evidence="4" id="KW-0812">Transmembrane</keyword>
<dbReference type="SUPFAM" id="SSF48726">
    <property type="entry name" value="Immunoglobulin"/>
    <property type="match status" value="2"/>
</dbReference>
<comment type="subcellular location">
    <subcellularLocation>
        <location evidence="1">Membrane</location>
    </subcellularLocation>
</comment>
<keyword evidence="3" id="KW-0393">Immunoglobulin domain</keyword>
<reference evidence="6" key="1">
    <citation type="submission" date="2021-06" db="EMBL/GenBank/DDBJ databases">
        <authorList>
            <consortium name="Wellcome Sanger Institute Data Sharing"/>
        </authorList>
    </citation>
    <scope>NUCLEOTIDE SEQUENCE [LARGE SCALE GENOMIC DNA]</scope>
</reference>
<reference evidence="6" key="3">
    <citation type="submission" date="2025-09" db="UniProtKB">
        <authorList>
            <consortium name="Ensembl"/>
        </authorList>
    </citation>
    <scope>IDENTIFICATION</scope>
</reference>
<feature type="transmembrane region" description="Helical" evidence="4">
    <location>
        <begin position="209"/>
        <end position="232"/>
    </location>
</feature>
<dbReference type="InterPro" id="IPR036179">
    <property type="entry name" value="Ig-like_dom_sf"/>
</dbReference>
<dbReference type="Proteomes" id="UP000694620">
    <property type="component" value="Chromosome 16"/>
</dbReference>
<dbReference type="GO" id="GO:0050852">
    <property type="term" value="P:T cell receptor signaling pathway"/>
    <property type="evidence" value="ECO:0007669"/>
    <property type="project" value="TreeGrafter"/>
</dbReference>
<keyword evidence="4" id="KW-1133">Transmembrane helix</keyword>
<accession>A0A8C4SZ34</accession>
<evidence type="ECO:0000313" key="6">
    <source>
        <dbReference type="Ensembl" id="ENSECRP00000021753.1"/>
    </source>
</evidence>
<evidence type="ECO:0000256" key="1">
    <source>
        <dbReference type="ARBA" id="ARBA00004370"/>
    </source>
</evidence>
<dbReference type="PANTHER" id="PTHR24100:SF151">
    <property type="entry name" value="ICOS LIGAND"/>
    <property type="match status" value="1"/>
</dbReference>
<name>A0A8C4SZ34_ERPCA</name>
<dbReference type="PANTHER" id="PTHR24100">
    <property type="entry name" value="BUTYROPHILIN"/>
    <property type="match status" value="1"/>
</dbReference>
<dbReference type="AlphaFoldDB" id="A0A8C4SZ34"/>
<dbReference type="InterPro" id="IPR013783">
    <property type="entry name" value="Ig-like_fold"/>
</dbReference>
<dbReference type="GeneTree" id="ENSGT00980000202141"/>
<dbReference type="InterPro" id="IPR007110">
    <property type="entry name" value="Ig-like_dom"/>
</dbReference>